<proteinExistence type="predicted"/>
<reference evidence="1" key="1">
    <citation type="journal article" date="2014" name="PLoS Genet.">
        <title>The Genome of Spironucleus salmonicida Highlights a Fish Pathogen Adapted to Fluctuating Environments.</title>
        <authorList>
            <person name="Xu F."/>
            <person name="Jerlstrom-Hultqvist J."/>
            <person name="Einarsson E."/>
            <person name="Astvaldsson A."/>
            <person name="Svard S.G."/>
            <person name="Andersson J.O."/>
        </authorList>
    </citation>
    <scope>NUCLEOTIDE SEQUENCE</scope>
</reference>
<sequence>MQSLHSLSSQKMQFSRMVPSQLHDFPLVSWLQGRQTSPNQPLQKNELLHLEDLLSWSHIFLVSLVILAHYKVEGLNTWPLVHVWQVLDRIPQVLQLSAVPQLHAASTAIEHGSHFAFAAESGGQWCWGRHLVAERSSPQLFSAQAPCSSSNPVRQLVQLPLLHLLQFLMSSPLQWQDSCILIYPQLTQIAPKLSLQQKSSLHNVDLPFESHIFPFRVHQFFASNSYPAMHEPQELLVIPQVWQKLAPHQQALDDDYVHSQQLTVPLLPSGQQFPNAQVLEGPPELQVF</sequence>
<name>V6LD38_9EUKA</name>
<dbReference type="EMBL" id="KI546160">
    <property type="protein sequence ID" value="EST42410.1"/>
    <property type="molecule type" value="Genomic_DNA"/>
</dbReference>
<organism evidence="1">
    <name type="scientific">Spironucleus salmonicida</name>
    <dbReference type="NCBI Taxonomy" id="348837"/>
    <lineage>
        <taxon>Eukaryota</taxon>
        <taxon>Metamonada</taxon>
        <taxon>Diplomonadida</taxon>
        <taxon>Hexamitidae</taxon>
        <taxon>Hexamitinae</taxon>
        <taxon>Spironucleus</taxon>
    </lineage>
</organism>
<protein>
    <submittedName>
        <fullName evidence="1">Uncharacterized protein</fullName>
    </submittedName>
</protein>
<gene>
    <name evidence="1" type="ORF">SS50377_17963</name>
</gene>
<evidence type="ECO:0000313" key="1">
    <source>
        <dbReference type="EMBL" id="EST42410.1"/>
    </source>
</evidence>
<dbReference type="AlphaFoldDB" id="V6LD38"/>
<feature type="non-terminal residue" evidence="1">
    <location>
        <position position="288"/>
    </location>
</feature>
<accession>V6LD38</accession>